<dbReference type="Proteomes" id="UP000198210">
    <property type="component" value="Chromosome I"/>
</dbReference>
<sequence>MITPEGKDQRSGSLVNLALACEVVANLHAATGRDEPGLTELVLLVLLVLVLVNDGRKPGDEN</sequence>
<gene>
    <name evidence="1" type="ORF">GA0074704_0317</name>
</gene>
<name>A0A1C5GQQ7_9ACTN</name>
<evidence type="ECO:0000313" key="2">
    <source>
        <dbReference type="Proteomes" id="UP000198210"/>
    </source>
</evidence>
<dbReference type="PROSITE" id="PS51257">
    <property type="entry name" value="PROKAR_LIPOPROTEIN"/>
    <property type="match status" value="1"/>
</dbReference>
<organism evidence="1 2">
    <name type="scientific">Micromonospora siamensis</name>
    <dbReference type="NCBI Taxonomy" id="299152"/>
    <lineage>
        <taxon>Bacteria</taxon>
        <taxon>Bacillati</taxon>
        <taxon>Actinomycetota</taxon>
        <taxon>Actinomycetes</taxon>
        <taxon>Micromonosporales</taxon>
        <taxon>Micromonosporaceae</taxon>
        <taxon>Micromonospora</taxon>
    </lineage>
</organism>
<keyword evidence="2" id="KW-1185">Reference proteome</keyword>
<proteinExistence type="predicted"/>
<dbReference type="RefSeq" id="WP_088968842.1">
    <property type="nucleotide sequence ID" value="NZ_JBHLYF010000001.1"/>
</dbReference>
<evidence type="ECO:0000313" key="1">
    <source>
        <dbReference type="EMBL" id="SCG36105.1"/>
    </source>
</evidence>
<reference evidence="1 2" key="1">
    <citation type="submission" date="2016-06" db="EMBL/GenBank/DDBJ databases">
        <authorList>
            <person name="Kjaerup R.B."/>
            <person name="Dalgaard T.S."/>
            <person name="Juul-Madsen H.R."/>
        </authorList>
    </citation>
    <scope>NUCLEOTIDE SEQUENCE [LARGE SCALE GENOMIC DNA]</scope>
    <source>
        <strain evidence="1 2">DSM 45097</strain>
    </source>
</reference>
<dbReference type="EMBL" id="LT607751">
    <property type="protein sequence ID" value="SCG36105.1"/>
    <property type="molecule type" value="Genomic_DNA"/>
</dbReference>
<accession>A0A1C5GQQ7</accession>
<dbReference type="AlphaFoldDB" id="A0A1C5GQQ7"/>
<protein>
    <submittedName>
        <fullName evidence="1">Uncharacterized protein</fullName>
    </submittedName>
</protein>